<dbReference type="InterPro" id="IPR001853">
    <property type="entry name" value="DSBA-like_thioredoxin_dom"/>
</dbReference>
<evidence type="ECO:0000259" key="1">
    <source>
        <dbReference type="Pfam" id="PF01323"/>
    </source>
</evidence>
<feature type="domain" description="DSBA-like thioredoxin" evidence="1">
    <location>
        <begin position="7"/>
        <end position="216"/>
    </location>
</feature>
<proteinExistence type="predicted"/>
<dbReference type="Pfam" id="PF01323">
    <property type="entry name" value="DSBA"/>
    <property type="match status" value="1"/>
</dbReference>
<dbReference type="PANTHER" id="PTHR13887">
    <property type="entry name" value="GLUTATHIONE S-TRANSFERASE KAPPA"/>
    <property type="match status" value="1"/>
</dbReference>
<keyword evidence="3" id="KW-1185">Reference proteome</keyword>
<dbReference type="OrthoDB" id="1930760at2759"/>
<accession>A0A8H6RRQ0</accession>
<dbReference type="CDD" id="cd03024">
    <property type="entry name" value="DsbA_FrnE"/>
    <property type="match status" value="1"/>
</dbReference>
<reference evidence="2" key="1">
    <citation type="submission" date="2020-04" db="EMBL/GenBank/DDBJ databases">
        <title>Draft genome resource of the tomato pathogen Pseudocercospora fuligena.</title>
        <authorList>
            <person name="Zaccaron A."/>
        </authorList>
    </citation>
    <scope>NUCLEOTIDE SEQUENCE</scope>
    <source>
        <strain evidence="2">PF001</strain>
    </source>
</reference>
<dbReference type="Gene3D" id="3.40.30.10">
    <property type="entry name" value="Glutaredoxin"/>
    <property type="match status" value="1"/>
</dbReference>
<dbReference type="EMBL" id="JABCIY010000039">
    <property type="protein sequence ID" value="KAF7195607.1"/>
    <property type="molecule type" value="Genomic_DNA"/>
</dbReference>
<dbReference type="GO" id="GO:0016491">
    <property type="term" value="F:oxidoreductase activity"/>
    <property type="evidence" value="ECO:0007669"/>
    <property type="project" value="InterPro"/>
</dbReference>
<sequence>MTYEAEISFTLDTICPWTYLAKRRLGKALTQIPSDSPVHFTVKYKPYQLYPDASQIGEDKKAWYKKTRYGDSDEKMAMYEHLMGGYGKAEDINFKFGGIVANTLPAHRMIQHYQEKKGPETADKIIRSLYSQYFEGEQHPSSTETLLTAAKEAGIEDADVKKFLEDEDEGLADVKMMIREQAGNGIDSVPYIVFEGKRRDITLEGAKEVDEYVKTLNKIIKESS</sequence>
<evidence type="ECO:0000313" key="3">
    <source>
        <dbReference type="Proteomes" id="UP000660729"/>
    </source>
</evidence>
<dbReference type="PANTHER" id="PTHR13887:SF52">
    <property type="entry name" value="DSBA-LIKE THIOREDOXIN DOMAIN-CONTAINING PROTEIN"/>
    <property type="match status" value="1"/>
</dbReference>
<comment type="caution">
    <text evidence="2">The sequence shown here is derived from an EMBL/GenBank/DDBJ whole genome shotgun (WGS) entry which is preliminary data.</text>
</comment>
<dbReference type="SUPFAM" id="SSF52833">
    <property type="entry name" value="Thioredoxin-like"/>
    <property type="match status" value="1"/>
</dbReference>
<evidence type="ECO:0000313" key="2">
    <source>
        <dbReference type="EMBL" id="KAF7195607.1"/>
    </source>
</evidence>
<name>A0A8H6RRQ0_9PEZI</name>
<dbReference type="Proteomes" id="UP000660729">
    <property type="component" value="Unassembled WGS sequence"/>
</dbReference>
<dbReference type="AlphaFoldDB" id="A0A8H6RRQ0"/>
<dbReference type="InterPro" id="IPR036249">
    <property type="entry name" value="Thioredoxin-like_sf"/>
</dbReference>
<organism evidence="2 3">
    <name type="scientific">Pseudocercospora fuligena</name>
    <dbReference type="NCBI Taxonomy" id="685502"/>
    <lineage>
        <taxon>Eukaryota</taxon>
        <taxon>Fungi</taxon>
        <taxon>Dikarya</taxon>
        <taxon>Ascomycota</taxon>
        <taxon>Pezizomycotina</taxon>
        <taxon>Dothideomycetes</taxon>
        <taxon>Dothideomycetidae</taxon>
        <taxon>Mycosphaerellales</taxon>
        <taxon>Mycosphaerellaceae</taxon>
        <taxon>Pseudocercospora</taxon>
    </lineage>
</organism>
<protein>
    <recommendedName>
        <fullName evidence="1">DSBA-like thioredoxin domain-containing protein</fullName>
    </recommendedName>
</protein>
<gene>
    <name evidence="2" type="ORF">HII31_03201</name>
</gene>